<evidence type="ECO:0008006" key="3">
    <source>
        <dbReference type="Google" id="ProtNLM"/>
    </source>
</evidence>
<name>A0A918PIK8_9SPHN</name>
<sequence length="251" mass="26064">MGTEQHSDIPEAGLSLLFAAGERPDAAQMAGVLAQAGDAGMGAAITHVSPPSEGWAEILVSGLAFDLSGLQPAPAAPARPFDHAYGFAADVPDGLREAVLLVPSGHISAGAALAPVVRAMVGLAANLVLNLPVVAVQWHPARTVIEPRTFVRIIMNWLSGGAFPALGLTALTRAEDGSVASSGLAYFTGQEVRIEGRSDEAPADAIKQAIRVVDFLARIGPLDRPCPVEGMPGLIAEPSQYGKLVWVWRKA</sequence>
<accession>A0A918PIK8</accession>
<organism evidence="1 2">
    <name type="scientific">Novosphingobium colocasiae</name>
    <dbReference type="NCBI Taxonomy" id="1256513"/>
    <lineage>
        <taxon>Bacteria</taxon>
        <taxon>Pseudomonadati</taxon>
        <taxon>Pseudomonadota</taxon>
        <taxon>Alphaproteobacteria</taxon>
        <taxon>Sphingomonadales</taxon>
        <taxon>Sphingomonadaceae</taxon>
        <taxon>Novosphingobium</taxon>
    </lineage>
</organism>
<proteinExistence type="predicted"/>
<dbReference type="RefSeq" id="WP_229814162.1">
    <property type="nucleotide sequence ID" value="NZ_BMZA01000011.1"/>
</dbReference>
<dbReference type="EMBL" id="BMZA01000011">
    <property type="protein sequence ID" value="GGZ10392.1"/>
    <property type="molecule type" value="Genomic_DNA"/>
</dbReference>
<dbReference type="AlphaFoldDB" id="A0A918PIK8"/>
<reference evidence="1" key="1">
    <citation type="journal article" date="2014" name="Int. J. Syst. Evol. Microbiol.">
        <title>Complete genome sequence of Corynebacterium casei LMG S-19264T (=DSM 44701T), isolated from a smear-ripened cheese.</title>
        <authorList>
            <consortium name="US DOE Joint Genome Institute (JGI-PGF)"/>
            <person name="Walter F."/>
            <person name="Albersmeier A."/>
            <person name="Kalinowski J."/>
            <person name="Ruckert C."/>
        </authorList>
    </citation>
    <scope>NUCLEOTIDE SEQUENCE</scope>
    <source>
        <strain evidence="1">KCTC 32255</strain>
    </source>
</reference>
<keyword evidence="2" id="KW-1185">Reference proteome</keyword>
<evidence type="ECO:0000313" key="2">
    <source>
        <dbReference type="Proteomes" id="UP000648075"/>
    </source>
</evidence>
<evidence type="ECO:0000313" key="1">
    <source>
        <dbReference type="EMBL" id="GGZ10392.1"/>
    </source>
</evidence>
<protein>
    <recommendedName>
        <fullName evidence="3">DUF4261 domain-containing protein</fullName>
    </recommendedName>
</protein>
<reference evidence="1" key="2">
    <citation type="submission" date="2020-09" db="EMBL/GenBank/DDBJ databases">
        <authorList>
            <person name="Sun Q."/>
            <person name="Kim S."/>
        </authorList>
    </citation>
    <scope>NUCLEOTIDE SEQUENCE</scope>
    <source>
        <strain evidence="1">KCTC 32255</strain>
    </source>
</reference>
<dbReference type="Proteomes" id="UP000648075">
    <property type="component" value="Unassembled WGS sequence"/>
</dbReference>
<comment type="caution">
    <text evidence="1">The sequence shown here is derived from an EMBL/GenBank/DDBJ whole genome shotgun (WGS) entry which is preliminary data.</text>
</comment>
<gene>
    <name evidence="1" type="ORF">GCM10011614_26610</name>
</gene>